<organism evidence="8 9">
    <name type="scientific">Prunus mume</name>
    <name type="common">Japanese apricot</name>
    <name type="synonym">Armeniaca mume</name>
    <dbReference type="NCBI Taxonomy" id="102107"/>
    <lineage>
        <taxon>Eukaryota</taxon>
        <taxon>Viridiplantae</taxon>
        <taxon>Streptophyta</taxon>
        <taxon>Embryophyta</taxon>
        <taxon>Tracheophyta</taxon>
        <taxon>Spermatophyta</taxon>
        <taxon>Magnoliopsida</taxon>
        <taxon>eudicotyledons</taxon>
        <taxon>Gunneridae</taxon>
        <taxon>Pentapetalae</taxon>
        <taxon>rosids</taxon>
        <taxon>fabids</taxon>
        <taxon>Rosales</taxon>
        <taxon>Rosaceae</taxon>
        <taxon>Amygdaloideae</taxon>
        <taxon>Amygdaleae</taxon>
        <taxon>Prunus</taxon>
    </lineage>
</organism>
<dbReference type="RefSeq" id="XP_008238746.1">
    <property type="nucleotide sequence ID" value="XM_008240524.1"/>
</dbReference>
<dbReference type="InterPro" id="IPR047348">
    <property type="entry name" value="XRCC3-like_C"/>
</dbReference>
<feature type="domain" description="RecA family profile 1" evidence="7">
    <location>
        <begin position="12"/>
        <end position="193"/>
    </location>
</feature>
<keyword evidence="8" id="KW-1185">Reference proteome</keyword>
<evidence type="ECO:0000256" key="3">
    <source>
        <dbReference type="ARBA" id="ARBA00022763"/>
    </source>
</evidence>
<keyword evidence="5" id="KW-0234">DNA repair</keyword>
<evidence type="ECO:0000256" key="2">
    <source>
        <dbReference type="ARBA" id="ARBA00022741"/>
    </source>
</evidence>
<keyword evidence="4" id="KW-0067">ATP-binding</keyword>
<dbReference type="CDD" id="cd19491">
    <property type="entry name" value="XRCC3"/>
    <property type="match status" value="1"/>
</dbReference>
<gene>
    <name evidence="9" type="primary">LOC103337370</name>
</gene>
<keyword evidence="2" id="KW-0547">Nucleotide-binding</keyword>
<keyword evidence="3" id="KW-0227">DNA damage</keyword>
<evidence type="ECO:0000256" key="6">
    <source>
        <dbReference type="ARBA" id="ARBA00023242"/>
    </source>
</evidence>
<dbReference type="PANTHER" id="PTHR46487">
    <property type="entry name" value="DNA REPAIR PROTEIN XRCC3"/>
    <property type="match status" value="1"/>
</dbReference>
<evidence type="ECO:0000256" key="4">
    <source>
        <dbReference type="ARBA" id="ARBA00022840"/>
    </source>
</evidence>
<dbReference type="SUPFAM" id="SSF52540">
    <property type="entry name" value="P-loop containing nucleoside triphosphate hydrolases"/>
    <property type="match status" value="1"/>
</dbReference>
<name>A0ABM0PF52_PRUMU</name>
<dbReference type="InterPro" id="IPR013632">
    <property type="entry name" value="Rad51_C"/>
</dbReference>
<evidence type="ECO:0000259" key="7">
    <source>
        <dbReference type="PROSITE" id="PS50162"/>
    </source>
</evidence>
<dbReference type="PANTHER" id="PTHR46487:SF1">
    <property type="entry name" value="DNA REPAIR PROTEIN XRCC3"/>
    <property type="match status" value="1"/>
</dbReference>
<keyword evidence="6" id="KW-0539">Nucleus</keyword>
<evidence type="ECO:0000256" key="1">
    <source>
        <dbReference type="ARBA" id="ARBA00004123"/>
    </source>
</evidence>
<evidence type="ECO:0000313" key="9">
    <source>
        <dbReference type="RefSeq" id="XP_008238746.1"/>
    </source>
</evidence>
<proteinExistence type="predicted"/>
<accession>A0ABM0PF52</accession>
<dbReference type="InterPro" id="IPR027417">
    <property type="entry name" value="P-loop_NTPase"/>
</dbReference>
<sequence length="349" mass="38271">MTPQNLLVLPLSTPKLSIGCPILDGCLGGGIPCNSITELVGESGSGKTQVCLQLTVRAQLPPSHGGLGGSSLYIHTEFSFPLRRLQQLANHYQASHANLIGLNPLEDIYVHAVHDAQQMVHVLRDIETFMGIGHTRLPVKLIVIDSIAALFGSQYNRTPADLKCRSEMFFKISGKLKALANKFGVAVVLTNQVVDVIGPADGIDGVRLGNLECLHTSARRVSPALGLAWAHCVNSRVFLSRHEESVGVNSPYAHSTSISSQTQRRLHVVFSPHLAPASAQFVITKEGQNLGRSARHQYLHPISLLVNLMMKTRRAIRRSCIETLNDKEDKKWPPFMHLFDHNSPSNISR</sequence>
<dbReference type="InterPro" id="IPR020588">
    <property type="entry name" value="RecA_ATP-bd"/>
</dbReference>
<dbReference type="PROSITE" id="PS50162">
    <property type="entry name" value="RECA_2"/>
    <property type="match status" value="1"/>
</dbReference>
<protein>
    <submittedName>
        <fullName evidence="9">DNA repair protein XRCC3 homolog</fullName>
    </submittedName>
</protein>
<dbReference type="Gene3D" id="3.40.50.300">
    <property type="entry name" value="P-loop containing nucleotide triphosphate hydrolases"/>
    <property type="match status" value="1"/>
</dbReference>
<dbReference type="Pfam" id="PF08423">
    <property type="entry name" value="Rad51"/>
    <property type="match status" value="1"/>
</dbReference>
<evidence type="ECO:0000313" key="8">
    <source>
        <dbReference type="Proteomes" id="UP000694861"/>
    </source>
</evidence>
<reference evidence="9" key="2">
    <citation type="submission" date="2025-08" db="UniProtKB">
        <authorList>
            <consortium name="RefSeq"/>
        </authorList>
    </citation>
    <scope>IDENTIFICATION</scope>
</reference>
<reference evidence="8" key="1">
    <citation type="journal article" date="2012" name="Nat. Commun.">
        <title>The genome of Prunus mume.</title>
        <authorList>
            <person name="Zhang Q."/>
            <person name="Chen W."/>
            <person name="Sun L."/>
            <person name="Zhao F."/>
            <person name="Huang B."/>
            <person name="Yang W."/>
            <person name="Tao Y."/>
            <person name="Wang J."/>
            <person name="Yuan Z."/>
            <person name="Fan G."/>
            <person name="Xing Z."/>
            <person name="Han C."/>
            <person name="Pan H."/>
            <person name="Zhong X."/>
            <person name="Shi W."/>
            <person name="Liang X."/>
            <person name="Du D."/>
            <person name="Sun F."/>
            <person name="Xu Z."/>
            <person name="Hao R."/>
            <person name="Lv T."/>
            <person name="Lv Y."/>
            <person name="Zheng Z."/>
            <person name="Sun M."/>
            <person name="Luo L."/>
            <person name="Cai M."/>
            <person name="Gao Y."/>
            <person name="Wang J."/>
            <person name="Yin Y."/>
            <person name="Xu X."/>
            <person name="Cheng T."/>
            <person name="Wang J."/>
        </authorList>
    </citation>
    <scope>NUCLEOTIDE SEQUENCE [LARGE SCALE GENOMIC DNA]</scope>
</reference>
<dbReference type="Proteomes" id="UP000694861">
    <property type="component" value="Linkage group LG7"/>
</dbReference>
<dbReference type="GeneID" id="103337370"/>
<comment type="subcellular location">
    <subcellularLocation>
        <location evidence="1">Nucleus</location>
    </subcellularLocation>
</comment>
<evidence type="ECO:0000256" key="5">
    <source>
        <dbReference type="ARBA" id="ARBA00023204"/>
    </source>
</evidence>